<organism evidence="1 2">
    <name type="scientific">Dendrobium nobile</name>
    <name type="common">Orchid</name>
    <dbReference type="NCBI Taxonomy" id="94219"/>
    <lineage>
        <taxon>Eukaryota</taxon>
        <taxon>Viridiplantae</taxon>
        <taxon>Streptophyta</taxon>
        <taxon>Embryophyta</taxon>
        <taxon>Tracheophyta</taxon>
        <taxon>Spermatophyta</taxon>
        <taxon>Magnoliopsida</taxon>
        <taxon>Liliopsida</taxon>
        <taxon>Asparagales</taxon>
        <taxon>Orchidaceae</taxon>
        <taxon>Epidendroideae</taxon>
        <taxon>Malaxideae</taxon>
        <taxon>Dendrobiinae</taxon>
        <taxon>Dendrobium</taxon>
    </lineage>
</organism>
<keyword evidence="2" id="KW-1185">Reference proteome</keyword>
<dbReference type="EMBL" id="JAGYWB010000016">
    <property type="protein sequence ID" value="KAI0496568.1"/>
    <property type="molecule type" value="Genomic_DNA"/>
</dbReference>
<evidence type="ECO:0000313" key="1">
    <source>
        <dbReference type="EMBL" id="KAI0496568.1"/>
    </source>
</evidence>
<dbReference type="Proteomes" id="UP000829196">
    <property type="component" value="Unassembled WGS sequence"/>
</dbReference>
<sequence length="67" mass="7802">MSSFLSRLMGVEYFFSVNDEFISHPALEGGDDRLAPWRPLDSHRQGVNGTVPAFRFFQWVVRIWNVD</sequence>
<reference evidence="1" key="1">
    <citation type="journal article" date="2022" name="Front. Genet.">
        <title>Chromosome-Scale Assembly of the Dendrobium nobile Genome Provides Insights Into the Molecular Mechanism of the Biosynthesis of the Medicinal Active Ingredient of Dendrobium.</title>
        <authorList>
            <person name="Xu Q."/>
            <person name="Niu S.-C."/>
            <person name="Li K.-L."/>
            <person name="Zheng P.-J."/>
            <person name="Zhang X.-J."/>
            <person name="Jia Y."/>
            <person name="Liu Y."/>
            <person name="Niu Y.-X."/>
            <person name="Yu L.-H."/>
            <person name="Chen D.-F."/>
            <person name="Zhang G.-Q."/>
        </authorList>
    </citation>
    <scope>NUCLEOTIDE SEQUENCE</scope>
    <source>
        <tissue evidence="1">Leaf</tissue>
    </source>
</reference>
<comment type="caution">
    <text evidence="1">The sequence shown here is derived from an EMBL/GenBank/DDBJ whole genome shotgun (WGS) entry which is preliminary data.</text>
</comment>
<evidence type="ECO:0000313" key="2">
    <source>
        <dbReference type="Proteomes" id="UP000829196"/>
    </source>
</evidence>
<proteinExistence type="predicted"/>
<dbReference type="AlphaFoldDB" id="A0A8T3AKM9"/>
<gene>
    <name evidence="1" type="ORF">KFK09_022888</name>
</gene>
<protein>
    <submittedName>
        <fullName evidence="1">Uncharacterized protein</fullName>
    </submittedName>
</protein>
<accession>A0A8T3AKM9</accession>
<name>A0A8T3AKM9_DENNO</name>